<dbReference type="SMART" id="SM01134">
    <property type="entry name" value="DeoRC"/>
    <property type="match status" value="1"/>
</dbReference>
<sequence length="261" mass="27248">MNMLTQERRDEILRVLSVEGRVDLAGLGERFGVSEDTVRRDLRELDAAGLIRRVRGGALPRSPAPAAFAGRADRDLAAKGAIARVGVERVQPGMVLGIDAGTSTLAFARALPAGLRCTVVTNSLPVASELGQRDELQVVMLGGSVMGSSQGTVGAGAYRALARMRLDMVVIGTCGVHVEAGLTAMDAEEAEIKRGYVERGERVLVLATSEKLGVVEAFGFAEIGAGDELVTDADSAHPLIDSLRQRGVSVTLCGPAPGECG</sequence>
<dbReference type="InterPro" id="IPR050313">
    <property type="entry name" value="Carb_Metab_HTH_regulators"/>
</dbReference>
<dbReference type="PRINTS" id="PR00037">
    <property type="entry name" value="HTHLACR"/>
</dbReference>
<dbReference type="InterPro" id="IPR037171">
    <property type="entry name" value="NagB/RpiA_transferase-like"/>
</dbReference>
<dbReference type="OrthoDB" id="9797223at2"/>
<dbReference type="InterPro" id="IPR014036">
    <property type="entry name" value="DeoR-like_C"/>
</dbReference>
<dbReference type="RefSeq" id="WP_012827017.1">
    <property type="nucleotide sequence ID" value="NC_013440.1"/>
</dbReference>
<dbReference type="Gene3D" id="3.40.50.1360">
    <property type="match status" value="1"/>
</dbReference>
<dbReference type="InterPro" id="IPR036390">
    <property type="entry name" value="WH_DNA-bd_sf"/>
</dbReference>
<dbReference type="eggNOG" id="COG1349">
    <property type="taxonomic scope" value="Bacteria"/>
</dbReference>
<gene>
    <name evidence="6" type="ordered locus">Hoch_1861</name>
</gene>
<accession>D0LYT9</accession>
<dbReference type="Proteomes" id="UP000001880">
    <property type="component" value="Chromosome"/>
</dbReference>
<evidence type="ECO:0000313" key="6">
    <source>
        <dbReference type="EMBL" id="ACY14409.1"/>
    </source>
</evidence>
<dbReference type="AlphaFoldDB" id="D0LYT9"/>
<dbReference type="Gene3D" id="1.10.10.10">
    <property type="entry name" value="Winged helix-like DNA-binding domain superfamily/Winged helix DNA-binding domain"/>
    <property type="match status" value="1"/>
</dbReference>
<evidence type="ECO:0000256" key="2">
    <source>
        <dbReference type="ARBA" id="ARBA00023015"/>
    </source>
</evidence>
<dbReference type="PROSITE" id="PS51000">
    <property type="entry name" value="HTH_DEOR_2"/>
    <property type="match status" value="1"/>
</dbReference>
<dbReference type="InterPro" id="IPR018356">
    <property type="entry name" value="Tscrpt_reg_HTH_DeoR_CS"/>
</dbReference>
<dbReference type="InterPro" id="IPR036388">
    <property type="entry name" value="WH-like_DNA-bd_sf"/>
</dbReference>
<evidence type="ECO:0000256" key="4">
    <source>
        <dbReference type="ARBA" id="ARBA00023163"/>
    </source>
</evidence>
<dbReference type="PROSITE" id="PS00894">
    <property type="entry name" value="HTH_DEOR_1"/>
    <property type="match status" value="1"/>
</dbReference>
<dbReference type="SMART" id="SM00420">
    <property type="entry name" value="HTH_DEOR"/>
    <property type="match status" value="1"/>
</dbReference>
<evidence type="ECO:0000256" key="3">
    <source>
        <dbReference type="ARBA" id="ARBA00023125"/>
    </source>
</evidence>
<name>D0LYT9_HALO1</name>
<dbReference type="STRING" id="502025.Hoch_1861"/>
<keyword evidence="3" id="KW-0238">DNA-binding</keyword>
<dbReference type="PANTHER" id="PTHR30363">
    <property type="entry name" value="HTH-TYPE TRANSCRIPTIONAL REGULATOR SRLR-RELATED"/>
    <property type="match status" value="1"/>
</dbReference>
<dbReference type="PANTHER" id="PTHR30363:SF4">
    <property type="entry name" value="GLYCEROL-3-PHOSPHATE REGULON REPRESSOR"/>
    <property type="match status" value="1"/>
</dbReference>
<dbReference type="Pfam" id="PF08220">
    <property type="entry name" value="HTH_DeoR"/>
    <property type="match status" value="1"/>
</dbReference>
<evidence type="ECO:0000313" key="7">
    <source>
        <dbReference type="Proteomes" id="UP000001880"/>
    </source>
</evidence>
<reference evidence="6 7" key="1">
    <citation type="journal article" date="2010" name="Stand. Genomic Sci.">
        <title>Complete genome sequence of Haliangium ochraceum type strain (SMP-2).</title>
        <authorList>
            <consortium name="US DOE Joint Genome Institute (JGI-PGF)"/>
            <person name="Ivanova N."/>
            <person name="Daum C."/>
            <person name="Lang E."/>
            <person name="Abt B."/>
            <person name="Kopitz M."/>
            <person name="Saunders E."/>
            <person name="Lapidus A."/>
            <person name="Lucas S."/>
            <person name="Glavina Del Rio T."/>
            <person name="Nolan M."/>
            <person name="Tice H."/>
            <person name="Copeland A."/>
            <person name="Cheng J.F."/>
            <person name="Chen F."/>
            <person name="Bruce D."/>
            <person name="Goodwin L."/>
            <person name="Pitluck S."/>
            <person name="Mavromatis K."/>
            <person name="Pati A."/>
            <person name="Mikhailova N."/>
            <person name="Chen A."/>
            <person name="Palaniappan K."/>
            <person name="Land M."/>
            <person name="Hauser L."/>
            <person name="Chang Y.J."/>
            <person name="Jeffries C.D."/>
            <person name="Detter J.C."/>
            <person name="Brettin T."/>
            <person name="Rohde M."/>
            <person name="Goker M."/>
            <person name="Bristow J."/>
            <person name="Markowitz V."/>
            <person name="Eisen J.A."/>
            <person name="Hugenholtz P."/>
            <person name="Kyrpides N.C."/>
            <person name="Klenk H.P."/>
        </authorList>
    </citation>
    <scope>NUCLEOTIDE SEQUENCE [LARGE SCALE GENOMIC DNA]</scope>
    <source>
        <strain evidence="7">DSM 14365 / CIP 107738 / JCM 11303 / AJ 13395 / SMP-2</strain>
    </source>
</reference>
<keyword evidence="1" id="KW-0678">Repressor</keyword>
<keyword evidence="2" id="KW-0805">Transcription regulation</keyword>
<organism evidence="6 7">
    <name type="scientific">Haliangium ochraceum (strain DSM 14365 / JCM 11303 / SMP-2)</name>
    <dbReference type="NCBI Taxonomy" id="502025"/>
    <lineage>
        <taxon>Bacteria</taxon>
        <taxon>Pseudomonadati</taxon>
        <taxon>Myxococcota</taxon>
        <taxon>Polyangia</taxon>
        <taxon>Haliangiales</taxon>
        <taxon>Kofleriaceae</taxon>
        <taxon>Haliangium</taxon>
    </lineage>
</organism>
<dbReference type="Pfam" id="PF00455">
    <property type="entry name" value="DeoRC"/>
    <property type="match status" value="1"/>
</dbReference>
<dbReference type="SUPFAM" id="SSF46785">
    <property type="entry name" value="Winged helix' DNA-binding domain"/>
    <property type="match status" value="1"/>
</dbReference>
<dbReference type="InterPro" id="IPR001034">
    <property type="entry name" value="DeoR_HTH"/>
</dbReference>
<dbReference type="EMBL" id="CP001804">
    <property type="protein sequence ID" value="ACY14409.1"/>
    <property type="molecule type" value="Genomic_DNA"/>
</dbReference>
<evidence type="ECO:0000256" key="1">
    <source>
        <dbReference type="ARBA" id="ARBA00022491"/>
    </source>
</evidence>
<keyword evidence="4" id="KW-0804">Transcription</keyword>
<dbReference type="KEGG" id="hoh:Hoch_1861"/>
<feature type="domain" description="HTH deoR-type" evidence="5">
    <location>
        <begin position="5"/>
        <end position="60"/>
    </location>
</feature>
<dbReference type="GO" id="GO:0003677">
    <property type="term" value="F:DNA binding"/>
    <property type="evidence" value="ECO:0007669"/>
    <property type="project" value="UniProtKB-KW"/>
</dbReference>
<dbReference type="SUPFAM" id="SSF100950">
    <property type="entry name" value="NagB/RpiA/CoA transferase-like"/>
    <property type="match status" value="1"/>
</dbReference>
<protein>
    <submittedName>
        <fullName evidence="6">Transcriptional regulator, DeoR family</fullName>
    </submittedName>
</protein>
<proteinExistence type="predicted"/>
<dbReference type="HOGENOM" id="CLU_060699_2_1_7"/>
<keyword evidence="7" id="KW-1185">Reference proteome</keyword>
<dbReference type="GO" id="GO:0003700">
    <property type="term" value="F:DNA-binding transcription factor activity"/>
    <property type="evidence" value="ECO:0007669"/>
    <property type="project" value="InterPro"/>
</dbReference>
<evidence type="ECO:0000259" key="5">
    <source>
        <dbReference type="PROSITE" id="PS51000"/>
    </source>
</evidence>